<dbReference type="Proteomes" id="UP000322077">
    <property type="component" value="Unassembled WGS sequence"/>
</dbReference>
<dbReference type="EMBL" id="VTOU01000003">
    <property type="protein sequence ID" value="TZG26508.1"/>
    <property type="molecule type" value="Genomic_DNA"/>
</dbReference>
<protein>
    <submittedName>
        <fullName evidence="2">Uncharacterized protein</fullName>
    </submittedName>
</protein>
<gene>
    <name evidence="2" type="ORF">FYJ91_16435</name>
</gene>
<comment type="caution">
    <text evidence="2">The sequence shown here is derived from an EMBL/GenBank/DDBJ whole genome shotgun (WGS) entry which is preliminary data.</text>
</comment>
<evidence type="ECO:0000313" key="2">
    <source>
        <dbReference type="EMBL" id="TZG26508.1"/>
    </source>
</evidence>
<proteinExistence type="predicted"/>
<keyword evidence="3" id="KW-1185">Reference proteome</keyword>
<dbReference type="RefSeq" id="WP_149523310.1">
    <property type="nucleotide sequence ID" value="NZ_VTOU01000003.1"/>
</dbReference>
<name>A0A5D9C3T2_9SPHN</name>
<organism evidence="2 3">
    <name type="scientific">Sphingomonas montanisoli</name>
    <dbReference type="NCBI Taxonomy" id="2606412"/>
    <lineage>
        <taxon>Bacteria</taxon>
        <taxon>Pseudomonadati</taxon>
        <taxon>Pseudomonadota</taxon>
        <taxon>Alphaproteobacteria</taxon>
        <taxon>Sphingomonadales</taxon>
        <taxon>Sphingomonadaceae</taxon>
        <taxon>Sphingomonas</taxon>
    </lineage>
</organism>
<evidence type="ECO:0000256" key="1">
    <source>
        <dbReference type="SAM" id="MobiDB-lite"/>
    </source>
</evidence>
<reference evidence="2 3" key="1">
    <citation type="submission" date="2019-08" db="EMBL/GenBank/DDBJ databases">
        <authorList>
            <person name="Wang G."/>
            <person name="Xu Z."/>
        </authorList>
    </citation>
    <scope>NUCLEOTIDE SEQUENCE [LARGE SCALE GENOMIC DNA]</scope>
    <source>
        <strain evidence="2 3">ZX</strain>
    </source>
</reference>
<feature type="region of interest" description="Disordered" evidence="1">
    <location>
        <begin position="26"/>
        <end position="47"/>
    </location>
</feature>
<evidence type="ECO:0000313" key="3">
    <source>
        <dbReference type="Proteomes" id="UP000322077"/>
    </source>
</evidence>
<accession>A0A5D9C3T2</accession>
<dbReference type="AlphaFoldDB" id="A0A5D9C3T2"/>
<sequence>MTGSVDREKRELRKLAWLASTTGALSQVEPKNHPSIDKMTGSKPAASAEDVGMVMRAWVSATKDW</sequence>